<dbReference type="PROSITE" id="PS50222">
    <property type="entry name" value="EF_HAND_2"/>
    <property type="match status" value="2"/>
</dbReference>
<reference evidence="4" key="1">
    <citation type="journal article" date="2015" name="PLoS Genet.">
        <title>Genome Sequence and Transcriptome Analyses of Chrysochromulina tobin: Metabolic Tools for Enhanced Algal Fitness in the Prominent Order Prymnesiales (Haptophyceae).</title>
        <authorList>
            <person name="Hovde B.T."/>
            <person name="Deodato C.R."/>
            <person name="Hunsperger H.M."/>
            <person name="Ryken S.A."/>
            <person name="Yost W."/>
            <person name="Jha R.K."/>
            <person name="Patterson J."/>
            <person name="Monnat R.J. Jr."/>
            <person name="Barlow S.B."/>
            <person name="Starkenburg S.R."/>
            <person name="Cattolico R.A."/>
        </authorList>
    </citation>
    <scope>NUCLEOTIDE SEQUENCE</scope>
    <source>
        <strain evidence="4">CCMP291</strain>
    </source>
</reference>
<feature type="non-terminal residue" evidence="3">
    <location>
        <position position="109"/>
    </location>
</feature>
<evidence type="ECO:0000313" key="4">
    <source>
        <dbReference type="Proteomes" id="UP000037460"/>
    </source>
</evidence>
<evidence type="ECO:0000313" key="3">
    <source>
        <dbReference type="EMBL" id="KOO34421.1"/>
    </source>
</evidence>
<gene>
    <name evidence="3" type="ORF">Ctob_016017</name>
</gene>
<dbReference type="EMBL" id="JWZX01001226">
    <property type="protein sequence ID" value="KOO34421.1"/>
    <property type="molecule type" value="Genomic_DNA"/>
</dbReference>
<evidence type="ECO:0000259" key="2">
    <source>
        <dbReference type="PROSITE" id="PS50222"/>
    </source>
</evidence>
<dbReference type="Pfam" id="PF13499">
    <property type="entry name" value="EF-hand_7"/>
    <property type="match status" value="1"/>
</dbReference>
<dbReference type="InterPro" id="IPR011992">
    <property type="entry name" value="EF-hand-dom_pair"/>
</dbReference>
<dbReference type="PROSITE" id="PS00018">
    <property type="entry name" value="EF_HAND_1"/>
    <property type="match status" value="2"/>
</dbReference>
<dbReference type="SUPFAM" id="SSF47473">
    <property type="entry name" value="EF-hand"/>
    <property type="match status" value="1"/>
</dbReference>
<comment type="caution">
    <text evidence="3">The sequence shown here is derived from an EMBL/GenBank/DDBJ whole genome shotgun (WGS) entry which is preliminary data.</text>
</comment>
<name>A0A0M0K6C6_9EUKA</name>
<protein>
    <recommendedName>
        <fullName evidence="2">EF-hand domain-containing protein</fullName>
    </recommendedName>
</protein>
<evidence type="ECO:0000256" key="1">
    <source>
        <dbReference type="ARBA" id="ARBA00022837"/>
    </source>
</evidence>
<sequence>MPKKVGEKVVEAAKSNLVTKAKQIAVLAEDKDKRRDLGRDVFTKADKDGGGTLDKEEILLAIDGVARSMDLDLPGKDKMLQLFDLCDKNGDGVLSLPEFQIFFKNVLDS</sequence>
<accession>A0A0M0K6C6</accession>
<keyword evidence="1" id="KW-0106">Calcium</keyword>
<dbReference type="OrthoDB" id="442461at2759"/>
<dbReference type="Proteomes" id="UP000037460">
    <property type="component" value="Unassembled WGS sequence"/>
</dbReference>
<feature type="domain" description="EF-hand" evidence="2">
    <location>
        <begin position="33"/>
        <end position="68"/>
    </location>
</feature>
<proteinExistence type="predicted"/>
<dbReference type="SMART" id="SM00054">
    <property type="entry name" value="EFh"/>
    <property type="match status" value="2"/>
</dbReference>
<feature type="domain" description="EF-hand" evidence="2">
    <location>
        <begin position="74"/>
        <end position="109"/>
    </location>
</feature>
<organism evidence="3 4">
    <name type="scientific">Chrysochromulina tobinii</name>
    <dbReference type="NCBI Taxonomy" id="1460289"/>
    <lineage>
        <taxon>Eukaryota</taxon>
        <taxon>Haptista</taxon>
        <taxon>Haptophyta</taxon>
        <taxon>Prymnesiophyceae</taxon>
        <taxon>Prymnesiales</taxon>
        <taxon>Chrysochromulinaceae</taxon>
        <taxon>Chrysochromulina</taxon>
    </lineage>
</organism>
<dbReference type="InterPro" id="IPR018247">
    <property type="entry name" value="EF_Hand_1_Ca_BS"/>
</dbReference>
<dbReference type="AlphaFoldDB" id="A0A0M0K6C6"/>
<dbReference type="GO" id="GO:0005509">
    <property type="term" value="F:calcium ion binding"/>
    <property type="evidence" value="ECO:0007669"/>
    <property type="project" value="InterPro"/>
</dbReference>
<keyword evidence="4" id="KW-1185">Reference proteome</keyword>
<dbReference type="Gene3D" id="1.10.238.10">
    <property type="entry name" value="EF-hand"/>
    <property type="match status" value="1"/>
</dbReference>
<dbReference type="InterPro" id="IPR002048">
    <property type="entry name" value="EF_hand_dom"/>
</dbReference>